<gene>
    <name evidence="7" type="ORF">ALFOR1_70397</name>
</gene>
<feature type="transmembrane region" description="Helical" evidence="6">
    <location>
        <begin position="50"/>
        <end position="69"/>
    </location>
</feature>
<name>A0A6T9Y7U6_ALTMA</name>
<evidence type="ECO:0000256" key="6">
    <source>
        <dbReference type="SAM" id="Phobius"/>
    </source>
</evidence>
<organism evidence="7 8">
    <name type="scientific">Alteromonas macleodii</name>
    <name type="common">Pseudoalteromonas macleodii</name>
    <dbReference type="NCBI Taxonomy" id="28108"/>
    <lineage>
        <taxon>Bacteria</taxon>
        <taxon>Pseudomonadati</taxon>
        <taxon>Pseudomonadota</taxon>
        <taxon>Gammaproteobacteria</taxon>
        <taxon>Alteromonadales</taxon>
        <taxon>Alteromonadaceae</taxon>
        <taxon>Alteromonas/Salinimonas group</taxon>
        <taxon>Alteromonas</taxon>
    </lineage>
</organism>
<accession>A0A6T9Y7U6</accession>
<evidence type="ECO:0000256" key="1">
    <source>
        <dbReference type="ARBA" id="ARBA00004651"/>
    </source>
</evidence>
<dbReference type="EMBL" id="LR812090">
    <property type="protein sequence ID" value="CAB9496010.1"/>
    <property type="molecule type" value="Genomic_DNA"/>
</dbReference>
<keyword evidence="3 6" id="KW-0812">Transmembrane</keyword>
<keyword evidence="2" id="KW-1003">Cell membrane</keyword>
<dbReference type="AlphaFoldDB" id="A0A6T9Y7U6"/>
<evidence type="ECO:0000256" key="2">
    <source>
        <dbReference type="ARBA" id="ARBA00022475"/>
    </source>
</evidence>
<feature type="transmembrane region" description="Helical" evidence="6">
    <location>
        <begin position="24"/>
        <end position="44"/>
    </location>
</feature>
<evidence type="ECO:0000256" key="3">
    <source>
        <dbReference type="ARBA" id="ARBA00022692"/>
    </source>
</evidence>
<evidence type="ECO:0000256" key="5">
    <source>
        <dbReference type="ARBA" id="ARBA00023136"/>
    </source>
</evidence>
<feature type="transmembrane region" description="Helical" evidence="6">
    <location>
        <begin position="90"/>
        <end position="107"/>
    </location>
</feature>
<keyword evidence="5 6" id="KW-0472">Membrane</keyword>
<evidence type="ECO:0000313" key="8">
    <source>
        <dbReference type="Proteomes" id="UP000509458"/>
    </source>
</evidence>
<reference evidence="7 8" key="1">
    <citation type="submission" date="2020-06" db="EMBL/GenBank/DDBJ databases">
        <authorList>
            <person name="Duchaud E."/>
        </authorList>
    </citation>
    <scope>NUCLEOTIDE SEQUENCE [LARGE SCALE GENOMIC DNA]</scope>
    <source>
        <strain evidence="7">Alteromonas fortis</strain>
    </source>
</reference>
<dbReference type="Pfam" id="PF03899">
    <property type="entry name" value="ATP-synt_I"/>
    <property type="match status" value="1"/>
</dbReference>
<comment type="subcellular location">
    <subcellularLocation>
        <location evidence="1">Cell membrane</location>
        <topology evidence="1">Multi-pass membrane protein</topology>
    </subcellularLocation>
</comment>
<dbReference type="Proteomes" id="UP000509458">
    <property type="component" value="Chromosome"/>
</dbReference>
<proteinExistence type="predicted"/>
<dbReference type="GO" id="GO:0005886">
    <property type="term" value="C:plasma membrane"/>
    <property type="evidence" value="ECO:0007669"/>
    <property type="project" value="UniProtKB-SubCell"/>
</dbReference>
<sequence length="135" mass="14180">MNKLRVKVTNKLAKRGLDLAKKGLLFQVVTALLVTVIAGAFGGAHSAVSAAAGALTSILPNIAFAAFAFRYAGASKNQLVARSFSQGSKLKLALTIILFVIAFKGLNATPLEIFLAFVITTASHGLAMFHYGTKQ</sequence>
<keyword evidence="4 6" id="KW-1133">Transmembrane helix</keyword>
<evidence type="ECO:0000256" key="4">
    <source>
        <dbReference type="ARBA" id="ARBA00022989"/>
    </source>
</evidence>
<feature type="transmembrane region" description="Helical" evidence="6">
    <location>
        <begin position="113"/>
        <end position="132"/>
    </location>
</feature>
<protein>
    <submittedName>
        <fullName evidence="7">F1-F0-type proton-ATPase</fullName>
    </submittedName>
</protein>
<dbReference type="InterPro" id="IPR005598">
    <property type="entry name" value="ATP_synth_I"/>
</dbReference>
<evidence type="ECO:0000313" key="7">
    <source>
        <dbReference type="EMBL" id="CAB9496010.1"/>
    </source>
</evidence>